<protein>
    <submittedName>
        <fullName evidence="1">Uncharacterized protein</fullName>
    </submittedName>
</protein>
<sequence>MCLMQMVISHLVGGTTVTTGGKDTSLLTIFLVTRIGWMATINDTVVTRHMTRIPRILMRMGKQALMDEYVELENVEVEEEVPSGMVEEQDL</sequence>
<comment type="caution">
    <text evidence="1">The sequence shown here is derived from an EMBL/GenBank/DDBJ whole genome shotgun (WGS) entry which is preliminary data.</text>
</comment>
<organism evidence="1 2">
    <name type="scientific">Gossypium stocksii</name>
    <dbReference type="NCBI Taxonomy" id="47602"/>
    <lineage>
        <taxon>Eukaryota</taxon>
        <taxon>Viridiplantae</taxon>
        <taxon>Streptophyta</taxon>
        <taxon>Embryophyta</taxon>
        <taxon>Tracheophyta</taxon>
        <taxon>Spermatophyta</taxon>
        <taxon>Magnoliopsida</taxon>
        <taxon>eudicotyledons</taxon>
        <taxon>Gunneridae</taxon>
        <taxon>Pentapetalae</taxon>
        <taxon>rosids</taxon>
        <taxon>malvids</taxon>
        <taxon>Malvales</taxon>
        <taxon>Malvaceae</taxon>
        <taxon>Malvoideae</taxon>
        <taxon>Gossypium</taxon>
    </lineage>
</organism>
<keyword evidence="2" id="KW-1185">Reference proteome</keyword>
<accession>A0A9D3VX37</accession>
<dbReference type="AlphaFoldDB" id="A0A9D3VX37"/>
<proteinExistence type="predicted"/>
<name>A0A9D3VX37_9ROSI</name>
<evidence type="ECO:0000313" key="1">
    <source>
        <dbReference type="EMBL" id="KAH1097559.1"/>
    </source>
</evidence>
<dbReference type="EMBL" id="JAIQCV010000005">
    <property type="protein sequence ID" value="KAH1097559.1"/>
    <property type="molecule type" value="Genomic_DNA"/>
</dbReference>
<reference evidence="1 2" key="1">
    <citation type="journal article" date="2021" name="Plant Biotechnol. J.">
        <title>Multi-omics assisted identification of the key and species-specific regulatory components of drought-tolerant mechanisms in Gossypium stocksii.</title>
        <authorList>
            <person name="Yu D."/>
            <person name="Ke L."/>
            <person name="Zhang D."/>
            <person name="Wu Y."/>
            <person name="Sun Y."/>
            <person name="Mei J."/>
            <person name="Sun J."/>
            <person name="Sun Y."/>
        </authorList>
    </citation>
    <scope>NUCLEOTIDE SEQUENCE [LARGE SCALE GENOMIC DNA]</scope>
    <source>
        <strain evidence="2">cv. E1</strain>
        <tissue evidence="1">Leaf</tissue>
    </source>
</reference>
<evidence type="ECO:0000313" key="2">
    <source>
        <dbReference type="Proteomes" id="UP000828251"/>
    </source>
</evidence>
<dbReference type="Proteomes" id="UP000828251">
    <property type="component" value="Unassembled WGS sequence"/>
</dbReference>
<gene>
    <name evidence="1" type="ORF">J1N35_014480</name>
</gene>